<dbReference type="SMART" id="SM00028">
    <property type="entry name" value="TPR"/>
    <property type="match status" value="1"/>
</dbReference>
<dbReference type="AlphaFoldDB" id="A0A645JF68"/>
<dbReference type="SUPFAM" id="SSF48452">
    <property type="entry name" value="TPR-like"/>
    <property type="match status" value="1"/>
</dbReference>
<dbReference type="Pfam" id="PF00515">
    <property type="entry name" value="TPR_1"/>
    <property type="match status" value="1"/>
</dbReference>
<evidence type="ECO:0000313" key="1">
    <source>
        <dbReference type="EMBL" id="MPN61832.1"/>
    </source>
</evidence>
<name>A0A645JF68_9ZZZZ</name>
<accession>A0A645JF68</accession>
<evidence type="ECO:0008006" key="2">
    <source>
        <dbReference type="Google" id="ProtNLM"/>
    </source>
</evidence>
<dbReference type="Gene3D" id="1.25.40.10">
    <property type="entry name" value="Tetratricopeptide repeat domain"/>
    <property type="match status" value="1"/>
</dbReference>
<organism evidence="1">
    <name type="scientific">bioreactor metagenome</name>
    <dbReference type="NCBI Taxonomy" id="1076179"/>
    <lineage>
        <taxon>unclassified sequences</taxon>
        <taxon>metagenomes</taxon>
        <taxon>ecological metagenomes</taxon>
    </lineage>
</organism>
<dbReference type="EMBL" id="VSSQ01139029">
    <property type="protein sequence ID" value="MPN61832.1"/>
    <property type="molecule type" value="Genomic_DNA"/>
</dbReference>
<protein>
    <recommendedName>
        <fullName evidence="2">Tetratricopeptide repeat protein</fullName>
    </recommendedName>
</protein>
<gene>
    <name evidence="1" type="ORF">SDC9_209576</name>
</gene>
<dbReference type="PROSITE" id="PS50005">
    <property type="entry name" value="TPR"/>
    <property type="match status" value="1"/>
</dbReference>
<dbReference type="InterPro" id="IPR011990">
    <property type="entry name" value="TPR-like_helical_dom_sf"/>
</dbReference>
<comment type="caution">
    <text evidence="1">The sequence shown here is derived from an EMBL/GenBank/DDBJ whole genome shotgun (WGS) entry which is preliminary data.</text>
</comment>
<proteinExistence type="predicted"/>
<dbReference type="InterPro" id="IPR019734">
    <property type="entry name" value="TPR_rpt"/>
</dbReference>
<sequence>MAGRYEDGIYKLEPYLNSPFKTWWPLPYYLGVAYSRLGELNEAVNCFKNVLTLNPSHIETMEELVNVYAAIDDEENQQKYSRKIDLIKSQVSPGPC</sequence>
<reference evidence="1" key="1">
    <citation type="submission" date="2019-08" db="EMBL/GenBank/DDBJ databases">
        <authorList>
            <person name="Kucharzyk K."/>
            <person name="Murdoch R.W."/>
            <person name="Higgins S."/>
            <person name="Loffler F."/>
        </authorList>
    </citation>
    <scope>NUCLEOTIDE SEQUENCE</scope>
</reference>